<evidence type="ECO:0000313" key="2">
    <source>
        <dbReference type="EMBL" id="MED6159472.1"/>
    </source>
</evidence>
<dbReference type="SUPFAM" id="SSF52047">
    <property type="entry name" value="RNI-like"/>
    <property type="match status" value="1"/>
</dbReference>
<evidence type="ECO:0000259" key="1">
    <source>
        <dbReference type="Pfam" id="PF24758"/>
    </source>
</evidence>
<protein>
    <recommendedName>
        <fullName evidence="1">F-box/LRR-repeat protein 15/At3g58940/PEG3-like LRR domain-containing protein</fullName>
    </recommendedName>
</protein>
<name>A0ABU6UDX8_9FABA</name>
<sequence>MASQSGVQVLELHLIGDGMNKWYNLPLCVAEAKSLTKLVLSGGIKLDRAFLKHSLKFFSMRTLSFSNILFGCEGVMEHFISHCPLIEHLTLDLCNVYNPLSEGDPPDSRTYLVKSLSLQGLQKLKELIFKEYKRHQYFYEMLMDSNKCKCDGCSMHFKRWWRCLKVVKVTHLGRTYENVQDLKAMLNALPEPESDLKS</sequence>
<feature type="domain" description="F-box/LRR-repeat protein 15/At3g58940/PEG3-like LRR" evidence="1">
    <location>
        <begin position="8"/>
        <end position="95"/>
    </location>
</feature>
<organism evidence="2 3">
    <name type="scientific">Stylosanthes scabra</name>
    <dbReference type="NCBI Taxonomy" id="79078"/>
    <lineage>
        <taxon>Eukaryota</taxon>
        <taxon>Viridiplantae</taxon>
        <taxon>Streptophyta</taxon>
        <taxon>Embryophyta</taxon>
        <taxon>Tracheophyta</taxon>
        <taxon>Spermatophyta</taxon>
        <taxon>Magnoliopsida</taxon>
        <taxon>eudicotyledons</taxon>
        <taxon>Gunneridae</taxon>
        <taxon>Pentapetalae</taxon>
        <taxon>rosids</taxon>
        <taxon>fabids</taxon>
        <taxon>Fabales</taxon>
        <taxon>Fabaceae</taxon>
        <taxon>Papilionoideae</taxon>
        <taxon>50 kb inversion clade</taxon>
        <taxon>dalbergioids sensu lato</taxon>
        <taxon>Dalbergieae</taxon>
        <taxon>Pterocarpus clade</taxon>
        <taxon>Stylosanthes</taxon>
    </lineage>
</organism>
<dbReference type="Pfam" id="PF24758">
    <property type="entry name" value="LRR_At5g56370"/>
    <property type="match status" value="1"/>
</dbReference>
<comment type="caution">
    <text evidence="2">The sequence shown here is derived from an EMBL/GenBank/DDBJ whole genome shotgun (WGS) entry which is preliminary data.</text>
</comment>
<accession>A0ABU6UDX8</accession>
<dbReference type="PANTHER" id="PTHR31639:SF42">
    <property type="entry name" value="OS02G0160200 PROTEIN"/>
    <property type="match status" value="1"/>
</dbReference>
<dbReference type="Proteomes" id="UP001341840">
    <property type="component" value="Unassembled WGS sequence"/>
</dbReference>
<keyword evidence="3" id="KW-1185">Reference proteome</keyword>
<gene>
    <name evidence="2" type="ORF">PIB30_042670</name>
</gene>
<dbReference type="InterPro" id="IPR055411">
    <property type="entry name" value="LRR_FXL15/At3g58940/PEG3-like"/>
</dbReference>
<dbReference type="PANTHER" id="PTHR31639">
    <property type="entry name" value="F-BOX PROTEIN-LIKE"/>
    <property type="match status" value="1"/>
</dbReference>
<reference evidence="2 3" key="1">
    <citation type="journal article" date="2023" name="Plants (Basel)">
        <title>Bridging the Gap: Combining Genomics and Transcriptomics Approaches to Understand Stylosanthes scabra, an Orphan Legume from the Brazilian Caatinga.</title>
        <authorList>
            <person name="Ferreira-Neto J.R.C."/>
            <person name="da Silva M.D."/>
            <person name="Binneck E."/>
            <person name="de Melo N.F."/>
            <person name="da Silva R.H."/>
            <person name="de Melo A.L.T.M."/>
            <person name="Pandolfi V."/>
            <person name="Bustamante F.O."/>
            <person name="Brasileiro-Vidal A.C."/>
            <person name="Benko-Iseppon A.M."/>
        </authorList>
    </citation>
    <scope>NUCLEOTIDE SEQUENCE [LARGE SCALE GENOMIC DNA]</scope>
    <source>
        <tissue evidence="2">Leaves</tissue>
    </source>
</reference>
<dbReference type="EMBL" id="JASCZI010121073">
    <property type="protein sequence ID" value="MED6159472.1"/>
    <property type="molecule type" value="Genomic_DNA"/>
</dbReference>
<evidence type="ECO:0000313" key="3">
    <source>
        <dbReference type="Proteomes" id="UP001341840"/>
    </source>
</evidence>
<proteinExistence type="predicted"/>